<dbReference type="KEGG" id="ohi:H8790_00245"/>
<accession>A0A7G9B4P5</accession>
<dbReference type="InterPro" id="IPR002742">
    <property type="entry name" value="Desulfoferrodoxin_Fe-bd_dom"/>
</dbReference>
<dbReference type="PANTHER" id="PTHR36541">
    <property type="entry name" value="SUPEROXIDE REDUCTASE-RELATED"/>
    <property type="match status" value="1"/>
</dbReference>
<dbReference type="InterPro" id="IPR036073">
    <property type="entry name" value="Desulfoferrodoxin_Fe-bd_dom_sf"/>
</dbReference>
<keyword evidence="5" id="KW-0408">Iron</keyword>
<dbReference type="RefSeq" id="WP_187333127.1">
    <property type="nucleotide sequence ID" value="NZ_CP060490.1"/>
</dbReference>
<evidence type="ECO:0000256" key="1">
    <source>
        <dbReference type="ARBA" id="ARBA00005941"/>
    </source>
</evidence>
<dbReference type="PANTHER" id="PTHR36541:SF1">
    <property type="entry name" value="SUPEROXIDE REDUCTASE-RELATED"/>
    <property type="match status" value="1"/>
</dbReference>
<dbReference type="Gene3D" id="2.60.40.730">
    <property type="entry name" value="SOR catalytic domain"/>
    <property type="match status" value="1"/>
</dbReference>
<feature type="domain" description="Desulfoferrodoxin ferrous iron-binding" evidence="6">
    <location>
        <begin position="39"/>
        <end position="122"/>
    </location>
</feature>
<gene>
    <name evidence="7" type="ORF">H8790_00245</name>
</gene>
<evidence type="ECO:0000313" key="7">
    <source>
        <dbReference type="EMBL" id="QNL44526.1"/>
    </source>
</evidence>
<comment type="similarity">
    <text evidence="1">Belongs to the desulfoferrodoxin family.</text>
</comment>
<keyword evidence="4" id="KW-0249">Electron transport</keyword>
<name>A0A7G9B4P5_9FIRM</name>
<keyword evidence="3" id="KW-0479">Metal-binding</keyword>
<dbReference type="AlphaFoldDB" id="A0A7G9B4P5"/>
<evidence type="ECO:0000256" key="3">
    <source>
        <dbReference type="ARBA" id="ARBA00022723"/>
    </source>
</evidence>
<proteinExistence type="inferred from homology"/>
<dbReference type="Pfam" id="PF01880">
    <property type="entry name" value="Desulfoferrodox"/>
    <property type="match status" value="1"/>
</dbReference>
<dbReference type="EMBL" id="CP060490">
    <property type="protein sequence ID" value="QNL44526.1"/>
    <property type="molecule type" value="Genomic_DNA"/>
</dbReference>
<evidence type="ECO:0000256" key="5">
    <source>
        <dbReference type="ARBA" id="ARBA00023004"/>
    </source>
</evidence>
<dbReference type="NCBIfam" id="TIGR00332">
    <property type="entry name" value="neela_ferrous"/>
    <property type="match status" value="1"/>
</dbReference>
<evidence type="ECO:0000259" key="6">
    <source>
        <dbReference type="Pfam" id="PF01880"/>
    </source>
</evidence>
<evidence type="ECO:0000313" key="8">
    <source>
        <dbReference type="Proteomes" id="UP000515960"/>
    </source>
</evidence>
<dbReference type="Proteomes" id="UP000515960">
    <property type="component" value="Chromosome"/>
</dbReference>
<dbReference type="SUPFAM" id="SSF57802">
    <property type="entry name" value="Rubredoxin-like"/>
    <property type="match status" value="1"/>
</dbReference>
<evidence type="ECO:0000256" key="2">
    <source>
        <dbReference type="ARBA" id="ARBA00022448"/>
    </source>
</evidence>
<keyword evidence="8" id="KW-1185">Reference proteome</keyword>
<dbReference type="GO" id="GO:0005506">
    <property type="term" value="F:iron ion binding"/>
    <property type="evidence" value="ECO:0007669"/>
    <property type="project" value="InterPro"/>
</dbReference>
<organism evidence="7 8">
    <name type="scientific">Oscillibacter hominis</name>
    <dbReference type="NCBI Taxonomy" id="2763056"/>
    <lineage>
        <taxon>Bacteria</taxon>
        <taxon>Bacillati</taxon>
        <taxon>Bacillota</taxon>
        <taxon>Clostridia</taxon>
        <taxon>Eubacteriales</taxon>
        <taxon>Oscillospiraceae</taxon>
        <taxon>Oscillibacter</taxon>
    </lineage>
</organism>
<evidence type="ECO:0000256" key="4">
    <source>
        <dbReference type="ARBA" id="ARBA00022982"/>
    </source>
</evidence>
<dbReference type="InterPro" id="IPR051233">
    <property type="entry name" value="Desulfoferrodoxin_SOR"/>
</dbReference>
<protein>
    <submittedName>
        <fullName evidence="7">Desulfoferrodoxin</fullName>
    </submittedName>
</protein>
<sequence>MKFYVCAHCGNIITYEHSAGVPVFCCGEEMKELVPGSVEAAVEKHLPVIETDGSTVTVKVGSVEHPMLEEHHIEFIVLETKEGSQRKELKPGVKPVAKFALADGDSVVAAYEYCNLHGLWKTEA</sequence>
<dbReference type="SUPFAM" id="SSF49367">
    <property type="entry name" value="Superoxide reductase-like"/>
    <property type="match status" value="1"/>
</dbReference>
<reference evidence="7 8" key="1">
    <citation type="submission" date="2020-08" db="EMBL/GenBank/DDBJ databases">
        <authorList>
            <person name="Liu C."/>
            <person name="Sun Q."/>
        </authorList>
    </citation>
    <scope>NUCLEOTIDE SEQUENCE [LARGE SCALE GENOMIC DNA]</scope>
    <source>
        <strain evidence="7 8">NSJ-62</strain>
    </source>
</reference>
<dbReference type="GO" id="GO:0050605">
    <property type="term" value="F:superoxide reductase activity"/>
    <property type="evidence" value="ECO:0007669"/>
    <property type="project" value="UniProtKB-EC"/>
</dbReference>
<keyword evidence="2" id="KW-0813">Transport</keyword>